<name>A0AAV7VRK9_PLEWA</name>
<dbReference type="EMBL" id="JANPWB010000003">
    <property type="protein sequence ID" value="KAJ1204067.1"/>
    <property type="molecule type" value="Genomic_DNA"/>
</dbReference>
<dbReference type="Gene3D" id="1.10.287.2610">
    <property type="match status" value="1"/>
</dbReference>
<evidence type="ECO:0000313" key="3">
    <source>
        <dbReference type="EMBL" id="KAJ1204067.1"/>
    </source>
</evidence>
<comment type="caution">
    <text evidence="3">The sequence shown here is derived from an EMBL/GenBank/DDBJ whole genome shotgun (WGS) entry which is preliminary data.</text>
</comment>
<dbReference type="SUPFAM" id="SSF90257">
    <property type="entry name" value="Myosin rod fragments"/>
    <property type="match status" value="1"/>
</dbReference>
<keyword evidence="1" id="KW-0175">Coiled coil</keyword>
<keyword evidence="4" id="KW-1185">Reference proteome</keyword>
<reference evidence="3" key="1">
    <citation type="journal article" date="2022" name="bioRxiv">
        <title>Sequencing and chromosome-scale assembly of the giantPleurodeles waltlgenome.</title>
        <authorList>
            <person name="Brown T."/>
            <person name="Elewa A."/>
            <person name="Iarovenko S."/>
            <person name="Subramanian E."/>
            <person name="Araus A.J."/>
            <person name="Petzold A."/>
            <person name="Susuki M."/>
            <person name="Suzuki K.-i.T."/>
            <person name="Hayashi T."/>
            <person name="Toyoda A."/>
            <person name="Oliveira C."/>
            <person name="Osipova E."/>
            <person name="Leigh N.D."/>
            <person name="Simon A."/>
            <person name="Yun M.H."/>
        </authorList>
    </citation>
    <scope>NUCLEOTIDE SEQUENCE</scope>
    <source>
        <strain evidence="3">20211129_DDA</strain>
        <tissue evidence="3">Liver</tissue>
    </source>
</reference>
<sequence length="226" mass="25287">MVRNRGPRPTQLNNITKYAVSQMAMKETSGSSEPGPACSDPPQHTEPTVRDIMTAIQSVKDTLESKVDTVTLEVNIIKADLKKVTENLTVAESHISGLQSVTKRLEEQVQNLEDQEGRSRRNNFLIVEVPELVEGHSVDLFVEVVVINKRDSLTIANVFADYYEEQYQTATHMGEAERTELLSDIGLNELEEESRVALGEDLMVEDITQAMQGLQSGKPWARMVYP</sequence>
<dbReference type="Proteomes" id="UP001066276">
    <property type="component" value="Chromosome 2_1"/>
</dbReference>
<accession>A0AAV7VRK9</accession>
<feature type="coiled-coil region" evidence="1">
    <location>
        <begin position="95"/>
        <end position="122"/>
    </location>
</feature>
<gene>
    <name evidence="3" type="ORF">NDU88_007848</name>
</gene>
<evidence type="ECO:0000256" key="1">
    <source>
        <dbReference type="SAM" id="Coils"/>
    </source>
</evidence>
<feature type="region of interest" description="Disordered" evidence="2">
    <location>
        <begin position="23"/>
        <end position="46"/>
    </location>
</feature>
<proteinExistence type="predicted"/>
<protein>
    <submittedName>
        <fullName evidence="3">Uncharacterized protein</fullName>
    </submittedName>
</protein>
<evidence type="ECO:0000256" key="2">
    <source>
        <dbReference type="SAM" id="MobiDB-lite"/>
    </source>
</evidence>
<organism evidence="3 4">
    <name type="scientific">Pleurodeles waltl</name>
    <name type="common">Iberian ribbed newt</name>
    <dbReference type="NCBI Taxonomy" id="8319"/>
    <lineage>
        <taxon>Eukaryota</taxon>
        <taxon>Metazoa</taxon>
        <taxon>Chordata</taxon>
        <taxon>Craniata</taxon>
        <taxon>Vertebrata</taxon>
        <taxon>Euteleostomi</taxon>
        <taxon>Amphibia</taxon>
        <taxon>Batrachia</taxon>
        <taxon>Caudata</taxon>
        <taxon>Salamandroidea</taxon>
        <taxon>Salamandridae</taxon>
        <taxon>Pleurodelinae</taxon>
        <taxon>Pleurodeles</taxon>
    </lineage>
</organism>
<dbReference type="AlphaFoldDB" id="A0AAV7VRK9"/>
<evidence type="ECO:0000313" key="4">
    <source>
        <dbReference type="Proteomes" id="UP001066276"/>
    </source>
</evidence>